<dbReference type="OrthoDB" id="9808768at2"/>
<dbReference type="CDD" id="cd03278">
    <property type="entry name" value="ABC_SMC_barmotin"/>
    <property type="match status" value="1"/>
</dbReference>
<dbReference type="HAMAP" id="MF_01894">
    <property type="entry name" value="Smc_prok"/>
    <property type="match status" value="1"/>
</dbReference>
<keyword evidence="11" id="KW-1185">Reference proteome</keyword>
<accession>A0A1G5MDA8</accession>
<dbReference type="PIRSF" id="PIRSF005719">
    <property type="entry name" value="SMC"/>
    <property type="match status" value="1"/>
</dbReference>
<evidence type="ECO:0000256" key="2">
    <source>
        <dbReference type="ARBA" id="ARBA00022490"/>
    </source>
</evidence>
<comment type="subunit">
    <text evidence="7">Homodimer.</text>
</comment>
<evidence type="ECO:0000256" key="6">
    <source>
        <dbReference type="ARBA" id="ARBA00023125"/>
    </source>
</evidence>
<proteinExistence type="inferred from homology"/>
<dbReference type="InterPro" id="IPR027417">
    <property type="entry name" value="P-loop_NTPase"/>
</dbReference>
<keyword evidence="6 7" id="KW-0238">DNA-binding</keyword>
<keyword evidence="5 7" id="KW-0175">Coiled coil</keyword>
<dbReference type="AlphaFoldDB" id="A0A1G5MDA8"/>
<dbReference type="STRING" id="1120955.SAMN03080610_00408"/>
<evidence type="ECO:0000256" key="5">
    <source>
        <dbReference type="ARBA" id="ARBA00023054"/>
    </source>
</evidence>
<feature type="compositionally biased region" description="Basic and acidic residues" evidence="8">
    <location>
        <begin position="666"/>
        <end position="697"/>
    </location>
</feature>
<dbReference type="GO" id="GO:0016887">
    <property type="term" value="F:ATP hydrolysis activity"/>
    <property type="evidence" value="ECO:0007669"/>
    <property type="project" value="InterPro"/>
</dbReference>
<feature type="domain" description="RecF/RecN/SMC N-terminal" evidence="9">
    <location>
        <begin position="3"/>
        <end position="1141"/>
    </location>
</feature>
<dbReference type="GO" id="GO:0030261">
    <property type="term" value="P:chromosome condensation"/>
    <property type="evidence" value="ECO:0007669"/>
    <property type="project" value="InterPro"/>
</dbReference>
<evidence type="ECO:0000313" key="11">
    <source>
        <dbReference type="Proteomes" id="UP000199347"/>
    </source>
</evidence>
<dbReference type="Proteomes" id="UP000199347">
    <property type="component" value="Unassembled WGS sequence"/>
</dbReference>
<comment type="subcellular location">
    <subcellularLocation>
        <location evidence="1 7">Cytoplasm</location>
    </subcellularLocation>
</comment>
<dbReference type="GO" id="GO:0006260">
    <property type="term" value="P:DNA replication"/>
    <property type="evidence" value="ECO:0007669"/>
    <property type="project" value="UniProtKB-UniRule"/>
</dbReference>
<dbReference type="GO" id="GO:0005694">
    <property type="term" value="C:chromosome"/>
    <property type="evidence" value="ECO:0007669"/>
    <property type="project" value="InterPro"/>
</dbReference>
<dbReference type="EMBL" id="FMVW01000001">
    <property type="protein sequence ID" value="SCZ22389.1"/>
    <property type="molecule type" value="Genomic_DNA"/>
</dbReference>
<dbReference type="RefSeq" id="WP_092809215.1">
    <property type="nucleotide sequence ID" value="NZ_FMVW01000001.1"/>
</dbReference>
<dbReference type="Gene3D" id="3.40.50.300">
    <property type="entry name" value="P-loop containing nucleotide triphosphate hydrolases"/>
    <property type="match status" value="2"/>
</dbReference>
<protein>
    <recommendedName>
        <fullName evidence="7">Chromosome partition protein Smc</fullName>
    </recommendedName>
</protein>
<feature type="compositionally biased region" description="Basic and acidic residues" evidence="8">
    <location>
        <begin position="320"/>
        <end position="345"/>
    </location>
</feature>
<dbReference type="InterPro" id="IPR003395">
    <property type="entry name" value="RecF/RecN/SMC_N"/>
</dbReference>
<dbReference type="GO" id="GO:0003677">
    <property type="term" value="F:DNA binding"/>
    <property type="evidence" value="ECO:0007669"/>
    <property type="project" value="UniProtKB-UniRule"/>
</dbReference>
<name>A0A1G5MDA8_AFIMA</name>
<comment type="function">
    <text evidence="7">Required for chromosome condensation and partitioning.</text>
</comment>
<evidence type="ECO:0000313" key="10">
    <source>
        <dbReference type="EMBL" id="SCZ22389.1"/>
    </source>
</evidence>
<feature type="region of interest" description="Disordered" evidence="8">
    <location>
        <begin position="320"/>
        <end position="348"/>
    </location>
</feature>
<evidence type="ECO:0000256" key="4">
    <source>
        <dbReference type="ARBA" id="ARBA00022840"/>
    </source>
</evidence>
<feature type="binding site" evidence="7">
    <location>
        <begin position="32"/>
        <end position="39"/>
    </location>
    <ligand>
        <name>ATP</name>
        <dbReference type="ChEBI" id="CHEBI:30616"/>
    </ligand>
</feature>
<comment type="similarity">
    <text evidence="7">Belongs to the SMC family.</text>
</comment>
<evidence type="ECO:0000256" key="8">
    <source>
        <dbReference type="SAM" id="MobiDB-lite"/>
    </source>
</evidence>
<dbReference type="GO" id="GO:0007059">
    <property type="term" value="P:chromosome segregation"/>
    <property type="evidence" value="ECO:0007669"/>
    <property type="project" value="UniProtKB-UniRule"/>
</dbReference>
<keyword evidence="4 7" id="KW-0067">ATP-binding</keyword>
<sequence>MKITRLRIAGFKSFVDATDVSIEPGLSGVVGPNGCGKSNLVEALRFVMGESSFKAMRGSGMDDVIFAGSTNRPARNAAEVSLQAIVDGAAAAHVMKPGQTPATSAELEISRRIEREAGSTYRVNGREVRARDVHILFADAATGARSSALVRQGQIGELIAAKPKDRRSILEDAAGISGLHSRRHEAELKLKGAEQNLERLEDVLGEITSQLEALKRQARQAARYRNLSFDIRKMEAQQALIRLSETDERLAKAEAALNQAGLALAKAAEEQSKAAREEAVSSSSLPKLREKAAAASAAVQHLRLKSEELKREAARREARQRELESRRKETSEDVAREEEHGREARSALATFSAEAKTLTRDKEGAVKRLAEATATAKDRAEALAKVEAELSEARAELAAQAAERRQQEMRVREAETARERLLGEARKLKAEQAALAEKAGSEGTVESARAALEAAEKALKTAEETAQKREQEIQRAREAEAKAREKRAEGLRALTALQAEEKTLAQLLRPATDSHFVPVVEGLKVEPGYEAALAAALGEDLDASADPQAPFSWQERGKIERAPKLPPNVPPLAQFVSGEPRLVPRLSQIGVVEEEDGHALFQKLAVGQRLVSRSGALWRWDGLTIKGGAKTAAAVRLEQKNRLEALSGKVAKAEKDAEKATAALEKATEKRRHGEEAERQARQALKEARSQRDRQASALSEAERVLARQSERLASIATNLARVESDAEAQATRLEEARAALGQTEASGEAEAKAEKLAKSVEAARREASDARAAADSLRHASAARDERLSALGREITAWQGRIERAARRIEELQARQADLDAEIEKLAEEPETYAVRQREFAFEIDKADTHSKAEADRLAEAETAHRSFADAARRTLDGLSKAREAKAREDERASAIRQKREDLVAEITAHFRTRPERLRETAELKPGAPLPELAAVDQRLERLLRERERLGGVNLRAEEEAKDVEERLTTLTAERDDLTAAIKRLRQAVLSLNREGRERLLGAFDTVNRHFQELFHTLFGGGSAELMLTESDDPLDAGLEIMARPPGKKPQIMTLLSGGEQALTTMALIFAVFLTNPSPLCVLDEVDAPLDDANTERFCDLLGDMRQKTETRFLVVTHNPITMARMDRLFGITMAERGVSQLVSVDLETAERFREAG</sequence>
<gene>
    <name evidence="7" type="primary">smc</name>
    <name evidence="10" type="ORF">SAMN03080610_00408</name>
</gene>
<dbReference type="Pfam" id="PF02463">
    <property type="entry name" value="SMC_N"/>
    <property type="match status" value="1"/>
</dbReference>
<dbReference type="GO" id="GO:0005737">
    <property type="term" value="C:cytoplasm"/>
    <property type="evidence" value="ECO:0007669"/>
    <property type="project" value="UniProtKB-SubCell"/>
</dbReference>
<dbReference type="SUPFAM" id="SSF52540">
    <property type="entry name" value="P-loop containing nucleoside triphosphate hydrolases"/>
    <property type="match status" value="1"/>
</dbReference>
<comment type="domain">
    <text evidence="7">Contains large globular domains required for ATP hydrolysis at each terminus and a third globular domain forming a flexible hinge near the middle of the molecule. These domains are separated by coiled-coil structures.</text>
</comment>
<evidence type="ECO:0000259" key="9">
    <source>
        <dbReference type="Pfam" id="PF02463"/>
    </source>
</evidence>
<dbReference type="NCBIfam" id="TIGR02168">
    <property type="entry name" value="SMC_prok_B"/>
    <property type="match status" value="1"/>
</dbReference>
<dbReference type="GO" id="GO:0005524">
    <property type="term" value="F:ATP binding"/>
    <property type="evidence" value="ECO:0007669"/>
    <property type="project" value="UniProtKB-UniRule"/>
</dbReference>
<organism evidence="10 11">
    <name type="scientific">Afifella marina DSM 2698</name>
    <dbReference type="NCBI Taxonomy" id="1120955"/>
    <lineage>
        <taxon>Bacteria</taxon>
        <taxon>Pseudomonadati</taxon>
        <taxon>Pseudomonadota</taxon>
        <taxon>Alphaproteobacteria</taxon>
        <taxon>Hyphomicrobiales</taxon>
        <taxon>Afifellaceae</taxon>
        <taxon>Afifella</taxon>
    </lineage>
</organism>
<dbReference type="GO" id="GO:0007062">
    <property type="term" value="P:sister chromatid cohesion"/>
    <property type="evidence" value="ECO:0007669"/>
    <property type="project" value="InterPro"/>
</dbReference>
<evidence type="ECO:0000256" key="7">
    <source>
        <dbReference type="HAMAP-Rule" id="MF_01894"/>
    </source>
</evidence>
<dbReference type="SUPFAM" id="SSF75553">
    <property type="entry name" value="Smc hinge domain"/>
    <property type="match status" value="1"/>
</dbReference>
<dbReference type="FunFam" id="3.40.50.300:FF:000901">
    <property type="entry name" value="Chromosome partition protein Smc"/>
    <property type="match status" value="1"/>
</dbReference>
<evidence type="ECO:0000256" key="1">
    <source>
        <dbReference type="ARBA" id="ARBA00004496"/>
    </source>
</evidence>
<dbReference type="InterPro" id="IPR011890">
    <property type="entry name" value="SMC_prok"/>
</dbReference>
<keyword evidence="3 7" id="KW-0547">Nucleotide-binding</keyword>
<dbReference type="InterPro" id="IPR024704">
    <property type="entry name" value="SMC"/>
</dbReference>
<keyword evidence="2 7" id="KW-0963">Cytoplasm</keyword>
<evidence type="ECO:0000256" key="3">
    <source>
        <dbReference type="ARBA" id="ARBA00022741"/>
    </source>
</evidence>
<feature type="coiled-coil region" evidence="7">
    <location>
        <begin position="376"/>
        <end position="489"/>
    </location>
</feature>
<dbReference type="PANTHER" id="PTHR43977">
    <property type="entry name" value="STRUCTURAL MAINTENANCE OF CHROMOSOMES PROTEIN 3"/>
    <property type="match status" value="1"/>
</dbReference>
<feature type="coiled-coil region" evidence="7">
    <location>
        <begin position="941"/>
        <end position="996"/>
    </location>
</feature>
<feature type="region of interest" description="Disordered" evidence="8">
    <location>
        <begin position="652"/>
        <end position="697"/>
    </location>
</feature>
<reference evidence="11" key="1">
    <citation type="submission" date="2016-10" db="EMBL/GenBank/DDBJ databases">
        <authorList>
            <person name="Varghese N."/>
            <person name="Submissions S."/>
        </authorList>
    </citation>
    <scope>NUCLEOTIDE SEQUENCE [LARGE SCALE GENOMIC DNA]</scope>
    <source>
        <strain evidence="11">DSM 2698</strain>
    </source>
</reference>
<dbReference type="InterPro" id="IPR036277">
    <property type="entry name" value="SMC_hinge_sf"/>
</dbReference>